<evidence type="ECO:0000256" key="3">
    <source>
        <dbReference type="ARBA" id="ARBA00022741"/>
    </source>
</evidence>
<dbReference type="PROSITE" id="PS50084">
    <property type="entry name" value="KH_TYPE_1"/>
    <property type="match status" value="1"/>
</dbReference>
<dbReference type="Pfam" id="PF12515">
    <property type="entry name" value="CaATP_NAI"/>
    <property type="match status" value="1"/>
</dbReference>
<dbReference type="Gene3D" id="3.30.200.20">
    <property type="entry name" value="Phosphorylase Kinase, domain 1"/>
    <property type="match status" value="1"/>
</dbReference>
<dbReference type="Pfam" id="PF00013">
    <property type="entry name" value="KH_1"/>
    <property type="match status" value="1"/>
</dbReference>
<dbReference type="GO" id="GO:0005524">
    <property type="term" value="F:ATP binding"/>
    <property type="evidence" value="ECO:0007669"/>
    <property type="project" value="UniProtKB-UniRule"/>
</dbReference>
<dbReference type="GO" id="GO:0005886">
    <property type="term" value="C:plasma membrane"/>
    <property type="evidence" value="ECO:0007669"/>
    <property type="project" value="TreeGrafter"/>
</dbReference>
<protein>
    <recommendedName>
        <fullName evidence="9">Protein kinase domain-containing protein</fullName>
    </recommendedName>
</protein>
<organism evidence="10 11">
    <name type="scientific">Heracleum sosnowskyi</name>
    <dbReference type="NCBI Taxonomy" id="360622"/>
    <lineage>
        <taxon>Eukaryota</taxon>
        <taxon>Viridiplantae</taxon>
        <taxon>Streptophyta</taxon>
        <taxon>Embryophyta</taxon>
        <taxon>Tracheophyta</taxon>
        <taxon>Spermatophyta</taxon>
        <taxon>Magnoliopsida</taxon>
        <taxon>eudicotyledons</taxon>
        <taxon>Gunneridae</taxon>
        <taxon>Pentapetalae</taxon>
        <taxon>asterids</taxon>
        <taxon>campanulids</taxon>
        <taxon>Apiales</taxon>
        <taxon>Apiaceae</taxon>
        <taxon>Apioideae</taxon>
        <taxon>apioid superclade</taxon>
        <taxon>Tordylieae</taxon>
        <taxon>Tordyliinae</taxon>
        <taxon>Heracleum</taxon>
    </lineage>
</organism>
<evidence type="ECO:0000256" key="1">
    <source>
        <dbReference type="ARBA" id="ARBA00022527"/>
    </source>
</evidence>
<gene>
    <name evidence="10" type="ORF">POM88_002697</name>
</gene>
<dbReference type="InterPro" id="IPR036915">
    <property type="entry name" value="Cyclin-like_sf"/>
</dbReference>
<keyword evidence="5 7" id="KW-0067">ATP-binding</keyword>
<keyword evidence="6" id="KW-0694">RNA-binding</keyword>
<keyword evidence="11" id="KW-1185">Reference proteome</keyword>
<keyword evidence="2" id="KW-0808">Transferase</keyword>
<dbReference type="InterPro" id="IPR004088">
    <property type="entry name" value="KH_dom_type_1"/>
</dbReference>
<keyword evidence="8" id="KW-1133">Transmembrane helix</keyword>
<feature type="binding site" evidence="7">
    <location>
        <position position="237"/>
    </location>
    <ligand>
        <name>ATP</name>
        <dbReference type="ChEBI" id="CHEBI:30616"/>
    </ligand>
</feature>
<comment type="caution">
    <text evidence="10">The sequence shown here is derived from an EMBL/GenBank/DDBJ whole genome shotgun (WGS) entry which is preliminary data.</text>
</comment>
<evidence type="ECO:0000256" key="7">
    <source>
        <dbReference type="PROSITE-ProRule" id="PRU10141"/>
    </source>
</evidence>
<dbReference type="Proteomes" id="UP001237642">
    <property type="component" value="Unassembled WGS sequence"/>
</dbReference>
<dbReference type="SUPFAM" id="SSF47954">
    <property type="entry name" value="Cyclin-like"/>
    <property type="match status" value="1"/>
</dbReference>
<dbReference type="GO" id="GO:0004674">
    <property type="term" value="F:protein serine/threonine kinase activity"/>
    <property type="evidence" value="ECO:0007669"/>
    <property type="project" value="UniProtKB-KW"/>
</dbReference>
<dbReference type="PANTHER" id="PTHR27002">
    <property type="entry name" value="RECEPTOR-LIKE SERINE/THREONINE-PROTEIN KINASE SD1-8"/>
    <property type="match status" value="1"/>
</dbReference>
<dbReference type="InterPro" id="IPR017441">
    <property type="entry name" value="Protein_kinase_ATP_BS"/>
</dbReference>
<dbReference type="AlphaFoldDB" id="A0AAD8JIF4"/>
<dbReference type="GO" id="GO:0003723">
    <property type="term" value="F:RNA binding"/>
    <property type="evidence" value="ECO:0007669"/>
    <property type="project" value="UniProtKB-UniRule"/>
</dbReference>
<feature type="transmembrane region" description="Helical" evidence="8">
    <location>
        <begin position="151"/>
        <end position="172"/>
    </location>
</feature>
<dbReference type="InterPro" id="IPR036612">
    <property type="entry name" value="KH_dom_type_1_sf"/>
</dbReference>
<dbReference type="Pfam" id="PF00134">
    <property type="entry name" value="Cyclin_N"/>
    <property type="match status" value="1"/>
</dbReference>
<keyword evidence="8" id="KW-0472">Membrane</keyword>
<name>A0AAD8JIF4_9APIA</name>
<reference evidence="10" key="1">
    <citation type="submission" date="2023-02" db="EMBL/GenBank/DDBJ databases">
        <title>Genome of toxic invasive species Heracleum sosnowskyi carries increased number of genes despite the absence of recent whole-genome duplications.</title>
        <authorList>
            <person name="Schelkunov M."/>
            <person name="Shtratnikova V."/>
            <person name="Makarenko M."/>
            <person name="Klepikova A."/>
            <person name="Omelchenko D."/>
            <person name="Novikova G."/>
            <person name="Obukhova E."/>
            <person name="Bogdanov V."/>
            <person name="Penin A."/>
            <person name="Logacheva M."/>
        </authorList>
    </citation>
    <scope>NUCLEOTIDE SEQUENCE</scope>
    <source>
        <strain evidence="10">Hsosn_3</strain>
        <tissue evidence="10">Leaf</tissue>
    </source>
</reference>
<dbReference type="Gene3D" id="1.20.5.170">
    <property type="match status" value="1"/>
</dbReference>
<evidence type="ECO:0000256" key="6">
    <source>
        <dbReference type="PROSITE-ProRule" id="PRU00117"/>
    </source>
</evidence>
<dbReference type="PROSITE" id="PS50011">
    <property type="entry name" value="PROTEIN_KINASE_DOM"/>
    <property type="match status" value="1"/>
</dbReference>
<reference evidence="10" key="2">
    <citation type="submission" date="2023-05" db="EMBL/GenBank/DDBJ databases">
        <authorList>
            <person name="Schelkunov M.I."/>
        </authorList>
    </citation>
    <scope>NUCLEOTIDE SEQUENCE</scope>
    <source>
        <strain evidence="10">Hsosn_3</strain>
        <tissue evidence="10">Leaf</tissue>
    </source>
</reference>
<dbReference type="PROSITE" id="PS00107">
    <property type="entry name" value="PROTEIN_KINASE_ATP"/>
    <property type="match status" value="1"/>
</dbReference>
<dbReference type="InterPro" id="IPR000719">
    <property type="entry name" value="Prot_kinase_dom"/>
</dbReference>
<feature type="domain" description="Protein kinase" evidence="9">
    <location>
        <begin position="209"/>
        <end position="310"/>
    </location>
</feature>
<dbReference type="PANTHER" id="PTHR27002:SF181">
    <property type="entry name" value="RECEPTOR-LIKE SERINE_THREONINE-PROTEIN KINASE"/>
    <property type="match status" value="1"/>
</dbReference>
<evidence type="ECO:0000256" key="4">
    <source>
        <dbReference type="ARBA" id="ARBA00022777"/>
    </source>
</evidence>
<dbReference type="EMBL" id="JAUIZM010000001">
    <property type="protein sequence ID" value="KAK1403092.1"/>
    <property type="molecule type" value="Genomic_DNA"/>
</dbReference>
<sequence length="310" mass="35047">MQAYRKLTQFTIVTKARGSKTWTKHKFRLEYKDGLGFDDEDNLGPFDILRTKSASVDRLKRWRQAALVLNTSRRFRYTLDLKKEEEKKQIIAKIRTHAQVIRAHHQPLQNYMEIQKEVTPHMRGILVNWLIEISRVKNLPPGKDNNTMRTVIISVVGISGVAMLLLVLYCIFKRKTKHRITTGRLQQGTVEDISSVESLHTVEFATNNFSDSNKLGQGGFGAVYKGTFKNGQEVAVKRLSRGSGQDLISISGESYTRGQMLRMVGLIIGNKGETIKNMQSSTGARIQFVMEILSAESLVVCNGHHVVKGE</sequence>
<evidence type="ECO:0000259" key="9">
    <source>
        <dbReference type="PROSITE" id="PS50011"/>
    </source>
</evidence>
<keyword evidence="1" id="KW-0723">Serine/threonine-protein kinase</keyword>
<dbReference type="FunFam" id="1.20.5.170:FF:000029">
    <property type="entry name" value="Calcium-transporting ATPase"/>
    <property type="match status" value="1"/>
</dbReference>
<evidence type="ECO:0000256" key="5">
    <source>
        <dbReference type="ARBA" id="ARBA00022840"/>
    </source>
</evidence>
<dbReference type="GO" id="GO:0005516">
    <property type="term" value="F:calmodulin binding"/>
    <property type="evidence" value="ECO:0007669"/>
    <property type="project" value="InterPro"/>
</dbReference>
<accession>A0AAD8JIF4</accession>
<proteinExistence type="predicted"/>
<dbReference type="InterPro" id="IPR006671">
    <property type="entry name" value="Cyclin_N"/>
</dbReference>
<dbReference type="InterPro" id="IPR024750">
    <property type="entry name" value="Ca_ATPase_N_dom"/>
</dbReference>
<dbReference type="SUPFAM" id="SSF54791">
    <property type="entry name" value="Eukaryotic type KH-domain (KH-domain type I)"/>
    <property type="match status" value="1"/>
</dbReference>
<dbReference type="SUPFAM" id="SSF56112">
    <property type="entry name" value="Protein kinase-like (PK-like)"/>
    <property type="match status" value="1"/>
</dbReference>
<evidence type="ECO:0000256" key="8">
    <source>
        <dbReference type="SAM" id="Phobius"/>
    </source>
</evidence>
<keyword evidence="8" id="KW-0812">Transmembrane</keyword>
<dbReference type="InterPro" id="IPR011009">
    <property type="entry name" value="Kinase-like_dom_sf"/>
</dbReference>
<evidence type="ECO:0000313" key="11">
    <source>
        <dbReference type="Proteomes" id="UP001237642"/>
    </source>
</evidence>
<keyword evidence="3 7" id="KW-0547">Nucleotide-binding</keyword>
<evidence type="ECO:0000256" key="2">
    <source>
        <dbReference type="ARBA" id="ARBA00022679"/>
    </source>
</evidence>
<keyword evidence="4" id="KW-0418">Kinase</keyword>
<dbReference type="Gene3D" id="3.30.1370.10">
    <property type="entry name" value="K Homology domain, type 1"/>
    <property type="match status" value="1"/>
</dbReference>
<evidence type="ECO:0000313" key="10">
    <source>
        <dbReference type="EMBL" id="KAK1403092.1"/>
    </source>
</evidence>